<evidence type="ECO:0000313" key="2">
    <source>
        <dbReference type="Proteomes" id="UP000094385"/>
    </source>
</evidence>
<organism evidence="1 2">
    <name type="scientific">Lipomyces starkeyi NRRL Y-11557</name>
    <dbReference type="NCBI Taxonomy" id="675824"/>
    <lineage>
        <taxon>Eukaryota</taxon>
        <taxon>Fungi</taxon>
        <taxon>Dikarya</taxon>
        <taxon>Ascomycota</taxon>
        <taxon>Saccharomycotina</taxon>
        <taxon>Lipomycetes</taxon>
        <taxon>Lipomycetales</taxon>
        <taxon>Lipomycetaceae</taxon>
        <taxon>Lipomyces</taxon>
    </lineage>
</organism>
<name>A0A1E3Q081_LIPST</name>
<dbReference type="AlphaFoldDB" id="A0A1E3Q081"/>
<reference evidence="1 2" key="1">
    <citation type="journal article" date="2016" name="Proc. Natl. Acad. Sci. U.S.A.">
        <title>Comparative genomics of biotechnologically important yeasts.</title>
        <authorList>
            <person name="Riley R."/>
            <person name="Haridas S."/>
            <person name="Wolfe K.H."/>
            <person name="Lopes M.R."/>
            <person name="Hittinger C.T."/>
            <person name="Goeker M."/>
            <person name="Salamov A.A."/>
            <person name="Wisecaver J.H."/>
            <person name="Long T.M."/>
            <person name="Calvey C.H."/>
            <person name="Aerts A.L."/>
            <person name="Barry K.W."/>
            <person name="Choi C."/>
            <person name="Clum A."/>
            <person name="Coughlan A.Y."/>
            <person name="Deshpande S."/>
            <person name="Douglass A.P."/>
            <person name="Hanson S.J."/>
            <person name="Klenk H.-P."/>
            <person name="LaButti K.M."/>
            <person name="Lapidus A."/>
            <person name="Lindquist E.A."/>
            <person name="Lipzen A.M."/>
            <person name="Meier-Kolthoff J.P."/>
            <person name="Ohm R.A."/>
            <person name="Otillar R.P."/>
            <person name="Pangilinan J.L."/>
            <person name="Peng Y."/>
            <person name="Rokas A."/>
            <person name="Rosa C.A."/>
            <person name="Scheuner C."/>
            <person name="Sibirny A.A."/>
            <person name="Slot J.C."/>
            <person name="Stielow J.B."/>
            <person name="Sun H."/>
            <person name="Kurtzman C.P."/>
            <person name="Blackwell M."/>
            <person name="Grigoriev I.V."/>
            <person name="Jeffries T.W."/>
        </authorList>
    </citation>
    <scope>NUCLEOTIDE SEQUENCE [LARGE SCALE GENOMIC DNA]</scope>
    <source>
        <strain evidence="1 2">NRRL Y-11557</strain>
    </source>
</reference>
<keyword evidence="2" id="KW-1185">Reference proteome</keyword>
<dbReference type="EMBL" id="KV454298">
    <property type="protein sequence ID" value="ODQ71010.1"/>
    <property type="molecule type" value="Genomic_DNA"/>
</dbReference>
<proteinExistence type="predicted"/>
<protein>
    <submittedName>
        <fullName evidence="1">Uncharacterized protein</fullName>
    </submittedName>
</protein>
<evidence type="ECO:0000313" key="1">
    <source>
        <dbReference type="EMBL" id="ODQ71010.1"/>
    </source>
</evidence>
<accession>A0A1E3Q081</accession>
<dbReference type="Proteomes" id="UP000094385">
    <property type="component" value="Unassembled WGS sequence"/>
</dbReference>
<gene>
    <name evidence="1" type="ORF">LIPSTDRAFT_145458</name>
</gene>
<sequence length="120" mass="12922">MRSISLCDGNSSSSVCRILSSLGVLLCTYEGDFTGVHCELVNVTEILKESILTAVLSKRAKRGAVSWILWLHEVLLDSGGRISSVPKDSGVIIFSSPSREETLATRVSSNCSIRPSLPLI</sequence>